<reference evidence="3" key="1">
    <citation type="submission" date="2016-10" db="EMBL/GenBank/DDBJ databases">
        <authorList>
            <person name="Varghese N."/>
            <person name="Submissions S."/>
        </authorList>
    </citation>
    <scope>NUCLEOTIDE SEQUENCE [LARGE SCALE GENOMIC DNA]</scope>
    <source>
        <strain evidence="3">CGMCC 1.10369</strain>
    </source>
</reference>
<dbReference type="AlphaFoldDB" id="A0A1H0D574"/>
<protein>
    <submittedName>
        <fullName evidence="2">Uncharacterized protein</fullName>
    </submittedName>
</protein>
<feature type="transmembrane region" description="Helical" evidence="1">
    <location>
        <begin position="41"/>
        <end position="59"/>
    </location>
</feature>
<evidence type="ECO:0000313" key="2">
    <source>
        <dbReference type="EMBL" id="SDN65312.1"/>
    </source>
</evidence>
<sequence length="62" mass="6712">MNWMIIIGVLTLAALGLAMEIATQADSGGNARTHFRIVRKSLFAIVPLLLITGVFYFIFAGS</sequence>
<evidence type="ECO:0000313" key="3">
    <source>
        <dbReference type="Proteomes" id="UP000198778"/>
    </source>
</evidence>
<dbReference type="Proteomes" id="UP000198778">
    <property type="component" value="Unassembled WGS sequence"/>
</dbReference>
<evidence type="ECO:0000256" key="1">
    <source>
        <dbReference type="SAM" id="Phobius"/>
    </source>
</evidence>
<accession>A0A1H0D574</accession>
<dbReference type="EMBL" id="FNIL01000002">
    <property type="protein sequence ID" value="SDN65312.1"/>
    <property type="molecule type" value="Genomic_DNA"/>
</dbReference>
<proteinExistence type="predicted"/>
<name>A0A1H0D574_9BACI</name>
<keyword evidence="3" id="KW-1185">Reference proteome</keyword>
<gene>
    <name evidence="2" type="ORF">SAMN04488053_102348</name>
</gene>
<dbReference type="RefSeq" id="WP_090841716.1">
    <property type="nucleotide sequence ID" value="NZ_FNIL01000002.1"/>
</dbReference>
<organism evidence="2 3">
    <name type="scientific">Alkalicoccus daliensis</name>
    <dbReference type="NCBI Taxonomy" id="745820"/>
    <lineage>
        <taxon>Bacteria</taxon>
        <taxon>Bacillati</taxon>
        <taxon>Bacillota</taxon>
        <taxon>Bacilli</taxon>
        <taxon>Bacillales</taxon>
        <taxon>Bacillaceae</taxon>
        <taxon>Alkalicoccus</taxon>
    </lineage>
</organism>
<keyword evidence="1" id="KW-0472">Membrane</keyword>
<keyword evidence="1" id="KW-1133">Transmembrane helix</keyword>
<keyword evidence="1" id="KW-0812">Transmembrane</keyword>